<dbReference type="Proteomes" id="UP000654370">
    <property type="component" value="Unassembled WGS sequence"/>
</dbReference>
<keyword evidence="4" id="KW-1185">Reference proteome</keyword>
<dbReference type="SFLD" id="SFLDS00019">
    <property type="entry name" value="Glutathione_Transferase_(cytos"/>
    <property type="match status" value="1"/>
</dbReference>
<evidence type="ECO:0000313" key="4">
    <source>
        <dbReference type="Proteomes" id="UP000654370"/>
    </source>
</evidence>
<protein>
    <recommendedName>
        <fullName evidence="5">Glutathione S-transferase</fullName>
    </recommendedName>
</protein>
<dbReference type="OrthoDB" id="414243at2759"/>
<dbReference type="InterPro" id="IPR010987">
    <property type="entry name" value="Glutathione-S-Trfase_C-like"/>
</dbReference>
<proteinExistence type="predicted"/>
<dbReference type="PANTHER" id="PTHR11571">
    <property type="entry name" value="GLUTATHIONE S-TRANSFERASE"/>
    <property type="match status" value="1"/>
</dbReference>
<accession>A0A8H7Q1U1</accession>
<feature type="domain" description="GST N-terminal" evidence="1">
    <location>
        <begin position="5"/>
        <end position="85"/>
    </location>
</feature>
<feature type="domain" description="GST C-terminal" evidence="2">
    <location>
        <begin position="87"/>
        <end position="208"/>
    </location>
</feature>
<dbReference type="GO" id="GO:0004364">
    <property type="term" value="F:glutathione transferase activity"/>
    <property type="evidence" value="ECO:0007669"/>
    <property type="project" value="TreeGrafter"/>
</dbReference>
<dbReference type="InterPro" id="IPR036282">
    <property type="entry name" value="Glutathione-S-Trfase_C_sf"/>
</dbReference>
<evidence type="ECO:0000259" key="2">
    <source>
        <dbReference type="PROSITE" id="PS50405"/>
    </source>
</evidence>
<dbReference type="GO" id="GO:0006749">
    <property type="term" value="P:glutathione metabolic process"/>
    <property type="evidence" value="ECO:0007669"/>
    <property type="project" value="TreeGrafter"/>
</dbReference>
<dbReference type="Gene3D" id="1.20.1050.10">
    <property type="match status" value="1"/>
</dbReference>
<dbReference type="InterPro" id="IPR050213">
    <property type="entry name" value="GST_superfamily"/>
</dbReference>
<evidence type="ECO:0000313" key="3">
    <source>
        <dbReference type="EMBL" id="KAG2184557.1"/>
    </source>
</evidence>
<dbReference type="PROSITE" id="PS50405">
    <property type="entry name" value="GST_CTER"/>
    <property type="match status" value="1"/>
</dbReference>
<organism evidence="3 4">
    <name type="scientific">Mortierella isabellina</name>
    <name type="common">Filamentous fungus</name>
    <name type="synonym">Umbelopsis isabellina</name>
    <dbReference type="NCBI Taxonomy" id="91625"/>
    <lineage>
        <taxon>Eukaryota</taxon>
        <taxon>Fungi</taxon>
        <taxon>Fungi incertae sedis</taxon>
        <taxon>Mucoromycota</taxon>
        <taxon>Mucoromycotina</taxon>
        <taxon>Umbelopsidomycetes</taxon>
        <taxon>Umbelopsidales</taxon>
        <taxon>Umbelopsidaceae</taxon>
        <taxon>Umbelopsis</taxon>
    </lineage>
</organism>
<gene>
    <name evidence="3" type="ORF">INT43_000466</name>
</gene>
<name>A0A8H7Q1U1_MORIS</name>
<evidence type="ECO:0008006" key="5">
    <source>
        <dbReference type="Google" id="ProtNLM"/>
    </source>
</evidence>
<dbReference type="Gene3D" id="3.40.30.10">
    <property type="entry name" value="Glutaredoxin"/>
    <property type="match status" value="1"/>
</dbReference>
<sequence>MSSSSSYELYYLETHGLGLLARILLSMGGFEWSDMFPKNWSEEKATTPLGKLPVLTETRADGTKFVLAESSAIYSYIARKAKLHGDTEEESALIDQFYSSWYSTVVSGRQSRNLRESNPEQYKVEYSKYLEKELRPTLAKHEQHLASTSSGYYVGNKLSFVDIATKMAVDRINSHEVEITEQAYPHIYKLVQEVSELEVVKEQLSRFG</sequence>
<dbReference type="PANTHER" id="PTHR11571:SF150">
    <property type="entry name" value="GLUTATHIONE S-TRANSFERASE"/>
    <property type="match status" value="1"/>
</dbReference>
<dbReference type="SUPFAM" id="SSF47616">
    <property type="entry name" value="GST C-terminal domain-like"/>
    <property type="match status" value="1"/>
</dbReference>
<dbReference type="InterPro" id="IPR004046">
    <property type="entry name" value="GST_C"/>
</dbReference>
<dbReference type="PROSITE" id="PS50404">
    <property type="entry name" value="GST_NTER"/>
    <property type="match status" value="1"/>
</dbReference>
<dbReference type="AlphaFoldDB" id="A0A8H7Q1U1"/>
<dbReference type="InterPro" id="IPR004045">
    <property type="entry name" value="Glutathione_S-Trfase_N"/>
</dbReference>
<dbReference type="EMBL" id="JAEPQZ010000002">
    <property type="protein sequence ID" value="KAG2184557.1"/>
    <property type="molecule type" value="Genomic_DNA"/>
</dbReference>
<dbReference type="Pfam" id="PF14497">
    <property type="entry name" value="GST_C_3"/>
    <property type="match status" value="1"/>
</dbReference>
<reference evidence="3" key="1">
    <citation type="submission" date="2020-12" db="EMBL/GenBank/DDBJ databases">
        <title>Metabolic potential, ecology and presence of endohyphal bacteria is reflected in genomic diversity of Mucoromycotina.</title>
        <authorList>
            <person name="Muszewska A."/>
            <person name="Okrasinska A."/>
            <person name="Steczkiewicz K."/>
            <person name="Drgas O."/>
            <person name="Orlowska M."/>
            <person name="Perlinska-Lenart U."/>
            <person name="Aleksandrzak-Piekarczyk T."/>
            <person name="Szatraj K."/>
            <person name="Zielenkiewicz U."/>
            <person name="Pilsyk S."/>
            <person name="Malc E."/>
            <person name="Mieczkowski P."/>
            <person name="Kruszewska J.S."/>
            <person name="Biernat P."/>
            <person name="Pawlowska J."/>
        </authorList>
    </citation>
    <scope>NUCLEOTIDE SEQUENCE</scope>
    <source>
        <strain evidence="3">WA0000067209</strain>
    </source>
</reference>
<dbReference type="InterPro" id="IPR040079">
    <property type="entry name" value="Glutathione_S-Trfase"/>
</dbReference>
<evidence type="ECO:0000259" key="1">
    <source>
        <dbReference type="PROSITE" id="PS50404"/>
    </source>
</evidence>
<comment type="caution">
    <text evidence="3">The sequence shown here is derived from an EMBL/GenBank/DDBJ whole genome shotgun (WGS) entry which is preliminary data.</text>
</comment>
<dbReference type="InterPro" id="IPR036249">
    <property type="entry name" value="Thioredoxin-like_sf"/>
</dbReference>
<dbReference type="SUPFAM" id="SSF52833">
    <property type="entry name" value="Thioredoxin-like"/>
    <property type="match status" value="1"/>
</dbReference>